<organism evidence="1 2">
    <name type="scientific">Parasulfitobacter algicola</name>
    <dbReference type="NCBI Taxonomy" id="2614809"/>
    <lineage>
        <taxon>Bacteria</taxon>
        <taxon>Pseudomonadati</taxon>
        <taxon>Pseudomonadota</taxon>
        <taxon>Alphaproteobacteria</taxon>
        <taxon>Rhodobacterales</taxon>
        <taxon>Roseobacteraceae</taxon>
        <taxon>Parasulfitobacter</taxon>
    </lineage>
</organism>
<dbReference type="Pfam" id="PF13410">
    <property type="entry name" value="GST_C_2"/>
    <property type="match status" value="1"/>
</dbReference>
<comment type="caution">
    <text evidence="1">The sequence shown here is derived from an EMBL/GenBank/DDBJ whole genome shotgun (WGS) entry which is preliminary data.</text>
</comment>
<dbReference type="SUPFAM" id="SSF47616">
    <property type="entry name" value="GST C-terminal domain-like"/>
    <property type="match status" value="1"/>
</dbReference>
<sequence length="256" mass="29203">MSTENLLITLLPSTDVDLGRWILQHHGVSYTERPHAPIFHILALKAWGSGKEDYPLWVKNGEKIPTVPQIMDYYETNGDPAKRLMPDPQTDPEANQTADELQHYARFTLGDCVVNWSYFHLLKTKSAVWPSITTGVPWYEKLTCLIAFPLVRSLMYKGLKLDQATADQALIQIYAGFDRFDALLADGRQYLVGRHMTYADLAVAVSLAPMILAQGYQGFLPNQAMCPDDMQVIYRQLRERPTGQFVQRIYDDHRRG</sequence>
<protein>
    <submittedName>
        <fullName evidence="1">Glutathione S-transferase domain-containing protein</fullName>
    </submittedName>
</protein>
<gene>
    <name evidence="1" type="ORF">HRQ87_07290</name>
</gene>
<accession>A0ABX2IUU2</accession>
<dbReference type="EMBL" id="JABUFE010000003">
    <property type="protein sequence ID" value="NSX54607.1"/>
    <property type="molecule type" value="Genomic_DNA"/>
</dbReference>
<keyword evidence="2" id="KW-1185">Reference proteome</keyword>
<dbReference type="Gene3D" id="1.20.1050.10">
    <property type="match status" value="1"/>
</dbReference>
<reference evidence="1 2" key="1">
    <citation type="submission" date="2020-06" db="EMBL/GenBank/DDBJ databases">
        <title>Sulfitobacter algicola sp. nov., isolated from green algae.</title>
        <authorList>
            <person name="Wang C."/>
        </authorList>
    </citation>
    <scope>NUCLEOTIDE SEQUENCE [LARGE SCALE GENOMIC DNA]</scope>
    <source>
        <strain evidence="1 2">1151</strain>
    </source>
</reference>
<evidence type="ECO:0000313" key="2">
    <source>
        <dbReference type="Proteomes" id="UP000777935"/>
    </source>
</evidence>
<dbReference type="CDD" id="cd00299">
    <property type="entry name" value="GST_C_family"/>
    <property type="match status" value="1"/>
</dbReference>
<dbReference type="RefSeq" id="WP_174136799.1">
    <property type="nucleotide sequence ID" value="NZ_JABUFE010000003.1"/>
</dbReference>
<evidence type="ECO:0000313" key="1">
    <source>
        <dbReference type="EMBL" id="NSX54607.1"/>
    </source>
</evidence>
<dbReference type="InterPro" id="IPR036282">
    <property type="entry name" value="Glutathione-S-Trfase_C_sf"/>
</dbReference>
<name>A0ABX2IUU2_9RHOB</name>
<proteinExistence type="predicted"/>
<dbReference type="Proteomes" id="UP000777935">
    <property type="component" value="Unassembled WGS sequence"/>
</dbReference>